<name>A0A0F9B708_9ZZZZ</name>
<sequence>MEDYTVVKKSVEGEVIPQGVSKTETDISVNWHIKHGKQAFYIRYRKDDSVSPWLQVARWTKSLHSYPDNPIEDGWILSIDEIHERLLELETLKKKHG</sequence>
<evidence type="ECO:0000313" key="1">
    <source>
        <dbReference type="EMBL" id="KKK80306.1"/>
    </source>
</evidence>
<dbReference type="AlphaFoldDB" id="A0A0F9B708"/>
<gene>
    <name evidence="1" type="ORF">LCGC14_2824810</name>
</gene>
<comment type="caution">
    <text evidence="1">The sequence shown here is derived from an EMBL/GenBank/DDBJ whole genome shotgun (WGS) entry which is preliminary data.</text>
</comment>
<organism evidence="1">
    <name type="scientific">marine sediment metagenome</name>
    <dbReference type="NCBI Taxonomy" id="412755"/>
    <lineage>
        <taxon>unclassified sequences</taxon>
        <taxon>metagenomes</taxon>
        <taxon>ecological metagenomes</taxon>
    </lineage>
</organism>
<proteinExistence type="predicted"/>
<accession>A0A0F9B708</accession>
<dbReference type="EMBL" id="LAZR01053641">
    <property type="protein sequence ID" value="KKK80306.1"/>
    <property type="molecule type" value="Genomic_DNA"/>
</dbReference>
<protein>
    <submittedName>
        <fullName evidence="1">Uncharacterized protein</fullName>
    </submittedName>
</protein>
<reference evidence="1" key="1">
    <citation type="journal article" date="2015" name="Nature">
        <title>Complex archaea that bridge the gap between prokaryotes and eukaryotes.</title>
        <authorList>
            <person name="Spang A."/>
            <person name="Saw J.H."/>
            <person name="Jorgensen S.L."/>
            <person name="Zaremba-Niedzwiedzka K."/>
            <person name="Martijn J."/>
            <person name="Lind A.E."/>
            <person name="van Eijk R."/>
            <person name="Schleper C."/>
            <person name="Guy L."/>
            <person name="Ettema T.J."/>
        </authorList>
    </citation>
    <scope>NUCLEOTIDE SEQUENCE</scope>
</reference>